<evidence type="ECO:0000256" key="10">
    <source>
        <dbReference type="SAM" id="SignalP"/>
    </source>
</evidence>
<dbReference type="HOGENOM" id="CLU_063084_4_2_1"/>
<keyword evidence="8" id="KW-0449">Lipoprotein</keyword>
<evidence type="ECO:0000256" key="8">
    <source>
        <dbReference type="ARBA" id="ARBA00023288"/>
    </source>
</evidence>
<gene>
    <name evidence="12" type="ORF">UCREL1_5821</name>
</gene>
<evidence type="ECO:0000256" key="1">
    <source>
        <dbReference type="ARBA" id="ARBA00004589"/>
    </source>
</evidence>
<proteinExistence type="inferred from homology"/>
<sequence length="155" mass="16076">MQLQHLALFAFAAIAAAAAAKDDKLTDDRLKDIINDFPDCSLPCFSQSADAKGCEVTDFDCVCKMSLDISAKMGSCTDDYCGAIDKFNSGKLLGDLCNRWDKNPSSSEEAEATSALASGVSAASATVTARPKSDAQRGEAGMLMAGAAAAAAFML</sequence>
<keyword evidence="4" id="KW-0964">Secreted</keyword>
<dbReference type="InterPro" id="IPR008427">
    <property type="entry name" value="Extracellular_membr_CFEM_dom"/>
</dbReference>
<feature type="chain" id="PRO_5004084916" evidence="10">
    <location>
        <begin position="21"/>
        <end position="155"/>
    </location>
</feature>
<evidence type="ECO:0000256" key="7">
    <source>
        <dbReference type="ARBA" id="ARBA00023157"/>
    </source>
</evidence>
<evidence type="ECO:0000256" key="4">
    <source>
        <dbReference type="ARBA" id="ARBA00022525"/>
    </source>
</evidence>
<keyword evidence="7 9" id="KW-1015">Disulfide bond</keyword>
<dbReference type="OMA" id="FDCLCKH"/>
<dbReference type="Proteomes" id="UP000012174">
    <property type="component" value="Unassembled WGS sequence"/>
</dbReference>
<organism evidence="12 13">
    <name type="scientific">Eutypa lata (strain UCR-EL1)</name>
    <name type="common">Grapevine dieback disease fungus</name>
    <name type="synonym">Eutypa armeniacae</name>
    <dbReference type="NCBI Taxonomy" id="1287681"/>
    <lineage>
        <taxon>Eukaryota</taxon>
        <taxon>Fungi</taxon>
        <taxon>Dikarya</taxon>
        <taxon>Ascomycota</taxon>
        <taxon>Pezizomycotina</taxon>
        <taxon>Sordariomycetes</taxon>
        <taxon>Xylariomycetidae</taxon>
        <taxon>Xylariales</taxon>
        <taxon>Diatrypaceae</taxon>
        <taxon>Eutypa</taxon>
    </lineage>
</organism>
<feature type="binding site" description="axial binding residue" evidence="9">
    <location>
        <position position="58"/>
    </location>
    <ligand>
        <name>heme</name>
        <dbReference type="ChEBI" id="CHEBI:30413"/>
    </ligand>
    <ligandPart>
        <name>Fe</name>
        <dbReference type="ChEBI" id="CHEBI:18248"/>
    </ligandPart>
</feature>
<comment type="subcellular location">
    <subcellularLocation>
        <location evidence="1">Membrane</location>
        <topology evidence="1">Lipid-anchor</topology>
        <topology evidence="1">GPI-anchor</topology>
    </subcellularLocation>
    <subcellularLocation>
        <location evidence="2">Secreted</location>
    </subcellularLocation>
</comment>
<dbReference type="OrthoDB" id="3767534at2759"/>
<evidence type="ECO:0000313" key="12">
    <source>
        <dbReference type="EMBL" id="EMR67182.1"/>
    </source>
</evidence>
<keyword evidence="9" id="KW-0479">Metal-binding</keyword>
<feature type="disulfide bond" evidence="9">
    <location>
        <begin position="54"/>
        <end position="61"/>
    </location>
</feature>
<protein>
    <submittedName>
        <fullName evidence="12">Putative cfem domain containing protein</fullName>
    </submittedName>
</protein>
<dbReference type="PROSITE" id="PS52012">
    <property type="entry name" value="CFEM"/>
    <property type="match status" value="1"/>
</dbReference>
<keyword evidence="5" id="KW-0336">GPI-anchor</keyword>
<keyword evidence="9" id="KW-0408">Iron</keyword>
<keyword evidence="6 10" id="KW-0732">Signal</keyword>
<dbReference type="SMART" id="SM00747">
    <property type="entry name" value="CFEM"/>
    <property type="match status" value="1"/>
</dbReference>
<keyword evidence="5" id="KW-0472">Membrane</keyword>
<dbReference type="Pfam" id="PF05730">
    <property type="entry name" value="CFEM"/>
    <property type="match status" value="1"/>
</dbReference>
<evidence type="ECO:0000256" key="2">
    <source>
        <dbReference type="ARBA" id="ARBA00004613"/>
    </source>
</evidence>
<evidence type="ECO:0000313" key="13">
    <source>
        <dbReference type="Proteomes" id="UP000012174"/>
    </source>
</evidence>
<keyword evidence="9" id="KW-0349">Heme</keyword>
<evidence type="ECO:0000256" key="6">
    <source>
        <dbReference type="ARBA" id="ARBA00022729"/>
    </source>
</evidence>
<dbReference type="GO" id="GO:0098552">
    <property type="term" value="C:side of membrane"/>
    <property type="evidence" value="ECO:0007669"/>
    <property type="project" value="UniProtKB-KW"/>
</dbReference>
<keyword evidence="5" id="KW-0325">Glycoprotein</keyword>
<dbReference type="AlphaFoldDB" id="M7SSH6"/>
<feature type="domain" description="CFEM" evidence="11">
    <location>
        <begin position="4"/>
        <end position="123"/>
    </location>
</feature>
<evidence type="ECO:0000256" key="3">
    <source>
        <dbReference type="ARBA" id="ARBA00010031"/>
    </source>
</evidence>
<dbReference type="GO" id="GO:0046872">
    <property type="term" value="F:metal ion binding"/>
    <property type="evidence" value="ECO:0007669"/>
    <property type="project" value="UniProtKB-UniRule"/>
</dbReference>
<name>M7SSH6_EUTLA</name>
<keyword evidence="13" id="KW-1185">Reference proteome</keyword>
<accession>M7SSH6</accession>
<comment type="similarity">
    <text evidence="3">Belongs to the RBT5 family.</text>
</comment>
<dbReference type="KEGG" id="ela:UCREL1_5821"/>
<evidence type="ECO:0000256" key="9">
    <source>
        <dbReference type="PROSITE-ProRule" id="PRU01356"/>
    </source>
</evidence>
<feature type="signal peptide" evidence="10">
    <location>
        <begin position="1"/>
        <end position="20"/>
    </location>
</feature>
<dbReference type="EMBL" id="KB706494">
    <property type="protein sequence ID" value="EMR67182.1"/>
    <property type="molecule type" value="Genomic_DNA"/>
</dbReference>
<reference evidence="13" key="1">
    <citation type="journal article" date="2013" name="Genome Announc.">
        <title>Draft genome sequence of the grapevine dieback fungus Eutypa lata UCR-EL1.</title>
        <authorList>
            <person name="Blanco-Ulate B."/>
            <person name="Rolshausen P.E."/>
            <person name="Cantu D."/>
        </authorList>
    </citation>
    <scope>NUCLEOTIDE SEQUENCE [LARGE SCALE GENOMIC DNA]</scope>
    <source>
        <strain evidence="13">UCR-EL1</strain>
    </source>
</reference>
<comment type="caution">
    <text evidence="9">Lacks conserved residue(s) required for the propagation of feature annotation.</text>
</comment>
<evidence type="ECO:0000259" key="11">
    <source>
        <dbReference type="PROSITE" id="PS52012"/>
    </source>
</evidence>
<dbReference type="GO" id="GO:0005576">
    <property type="term" value="C:extracellular region"/>
    <property type="evidence" value="ECO:0007669"/>
    <property type="project" value="UniProtKB-SubCell"/>
</dbReference>
<evidence type="ECO:0000256" key="5">
    <source>
        <dbReference type="ARBA" id="ARBA00022622"/>
    </source>
</evidence>